<accession>A0A0F9UEW5</accession>
<reference evidence="1" key="1">
    <citation type="journal article" date="2015" name="Nature">
        <title>Complex archaea that bridge the gap between prokaryotes and eukaryotes.</title>
        <authorList>
            <person name="Spang A."/>
            <person name="Saw J.H."/>
            <person name="Jorgensen S.L."/>
            <person name="Zaremba-Niedzwiedzka K."/>
            <person name="Martijn J."/>
            <person name="Lind A.E."/>
            <person name="van Eijk R."/>
            <person name="Schleper C."/>
            <person name="Guy L."/>
            <person name="Ettema T.J."/>
        </authorList>
    </citation>
    <scope>NUCLEOTIDE SEQUENCE</scope>
</reference>
<name>A0A0F9UEW5_9ZZZZ</name>
<dbReference type="EMBL" id="LAZR01001030">
    <property type="protein sequence ID" value="KKN52163.1"/>
    <property type="molecule type" value="Genomic_DNA"/>
</dbReference>
<comment type="caution">
    <text evidence="1">The sequence shown here is derived from an EMBL/GenBank/DDBJ whole genome shotgun (WGS) entry which is preliminary data.</text>
</comment>
<organism evidence="1">
    <name type="scientific">marine sediment metagenome</name>
    <dbReference type="NCBI Taxonomy" id="412755"/>
    <lineage>
        <taxon>unclassified sequences</taxon>
        <taxon>metagenomes</taxon>
        <taxon>ecological metagenomes</taxon>
    </lineage>
</organism>
<dbReference type="AlphaFoldDB" id="A0A0F9UEW5"/>
<proteinExistence type="predicted"/>
<protein>
    <submittedName>
        <fullName evidence="1">Uncharacterized protein</fullName>
    </submittedName>
</protein>
<sequence length="45" mass="5564">MKRKKIPKKIQQHIEKAAEKFIHESWDKAYPFFTEDKINETRNNF</sequence>
<gene>
    <name evidence="1" type="ORF">LCGC14_0615130</name>
</gene>
<evidence type="ECO:0000313" key="1">
    <source>
        <dbReference type="EMBL" id="KKN52163.1"/>
    </source>
</evidence>